<dbReference type="KEGG" id="mbar:MSBR2_2688"/>
<dbReference type="PATRIC" id="fig|1434106.5.peg.3447"/>
<accession>A0A0E3R692</accession>
<keyword evidence="1" id="KW-0812">Transmembrane</keyword>
<dbReference type="RefSeq" id="WP_048121375.1">
    <property type="nucleotide sequence ID" value="NZ_CP009530.1"/>
</dbReference>
<evidence type="ECO:0000256" key="1">
    <source>
        <dbReference type="SAM" id="Phobius"/>
    </source>
</evidence>
<dbReference type="Proteomes" id="UP000033079">
    <property type="component" value="Chromosome"/>
</dbReference>
<keyword evidence="1" id="KW-1133">Transmembrane helix</keyword>
<name>A0A0E3R692_METBA</name>
<gene>
    <name evidence="2" type="ORF">MSBR2_2688</name>
</gene>
<feature type="transmembrane region" description="Helical" evidence="1">
    <location>
        <begin position="33"/>
        <end position="50"/>
    </location>
</feature>
<proteinExistence type="predicted"/>
<organism evidence="2 3">
    <name type="scientific">Methanosarcina barkeri 227</name>
    <dbReference type="NCBI Taxonomy" id="1434106"/>
    <lineage>
        <taxon>Archaea</taxon>
        <taxon>Methanobacteriati</taxon>
        <taxon>Methanobacteriota</taxon>
        <taxon>Stenosarchaea group</taxon>
        <taxon>Methanomicrobia</taxon>
        <taxon>Methanosarcinales</taxon>
        <taxon>Methanosarcinaceae</taxon>
        <taxon>Methanosarcina</taxon>
    </lineage>
</organism>
<feature type="transmembrane region" description="Helical" evidence="1">
    <location>
        <begin position="101"/>
        <end position="121"/>
    </location>
</feature>
<evidence type="ECO:0000313" key="2">
    <source>
        <dbReference type="EMBL" id="AKB59204.1"/>
    </source>
</evidence>
<dbReference type="EMBL" id="CP009530">
    <property type="protein sequence ID" value="AKB59204.1"/>
    <property type="molecule type" value="Genomic_DNA"/>
</dbReference>
<evidence type="ECO:0000313" key="3">
    <source>
        <dbReference type="Proteomes" id="UP000033079"/>
    </source>
</evidence>
<sequence>MDYISTFYDIIKVVTDFLNYPIPEYLYIYLEKWHPYFITFFIIFLMICIIKRSRFRYYLYKNHFLLIFVIAFIIWAEVMVVPRLEIMGPSRRGIPTKTTMIIWAVILFLLAITLFLVSLRFNGYIRLSNDDYQDRNDIIRGAGKIIILFSFFCFVFFCTLFVTSYDGSLTIGHISCDTDSEYKIGHLVSTTVNAGGPDTGLLITLSSEKPGTLKEISSLSLNSSDSMNQINNTLKSNGCLTGKAIDDGKYKIDINTTSLDPGYYNLRLENAKYKQINSVNTFYLSV</sequence>
<dbReference type="GeneID" id="24801763"/>
<feature type="transmembrane region" description="Helical" evidence="1">
    <location>
        <begin position="62"/>
        <end position="81"/>
    </location>
</feature>
<keyword evidence="1" id="KW-0472">Membrane</keyword>
<feature type="transmembrane region" description="Helical" evidence="1">
    <location>
        <begin position="142"/>
        <end position="162"/>
    </location>
</feature>
<dbReference type="AlphaFoldDB" id="A0A0E3R692"/>
<protein>
    <submittedName>
        <fullName evidence="2">Uncharacterized protein</fullName>
    </submittedName>
</protein>
<dbReference type="HOGENOM" id="CLU_971836_0_0_2"/>
<reference evidence="2 3" key="1">
    <citation type="submission" date="2014-07" db="EMBL/GenBank/DDBJ databases">
        <title>Methanogenic archaea and the global carbon cycle.</title>
        <authorList>
            <person name="Henriksen J.R."/>
            <person name="Luke J."/>
            <person name="Reinhart S."/>
            <person name="Benedict M.N."/>
            <person name="Youngblut N.D."/>
            <person name="Metcalf M.E."/>
            <person name="Whitaker R.J."/>
            <person name="Metcalf W.W."/>
        </authorList>
    </citation>
    <scope>NUCLEOTIDE SEQUENCE [LARGE SCALE GENOMIC DNA]</scope>
    <source>
        <strain evidence="2 3">227</strain>
    </source>
</reference>